<dbReference type="RefSeq" id="WP_390206797.1">
    <property type="nucleotide sequence ID" value="NZ_JBHTAX010000005.1"/>
</dbReference>
<organism evidence="1 2">
    <name type="scientific">Halocatena marina</name>
    <dbReference type="NCBI Taxonomy" id="2934937"/>
    <lineage>
        <taxon>Archaea</taxon>
        <taxon>Methanobacteriati</taxon>
        <taxon>Methanobacteriota</taxon>
        <taxon>Stenosarchaea group</taxon>
        <taxon>Halobacteria</taxon>
        <taxon>Halobacteriales</taxon>
        <taxon>Natronomonadaceae</taxon>
        <taxon>Halocatena</taxon>
    </lineage>
</organism>
<dbReference type="EMBL" id="JBHTAX010000005">
    <property type="protein sequence ID" value="MFC7192681.1"/>
    <property type="molecule type" value="Genomic_DNA"/>
</dbReference>
<keyword evidence="2" id="KW-1185">Reference proteome</keyword>
<evidence type="ECO:0000313" key="2">
    <source>
        <dbReference type="Proteomes" id="UP001596417"/>
    </source>
</evidence>
<dbReference type="AlphaFoldDB" id="A0ABD5YTT0"/>
<protein>
    <submittedName>
        <fullName evidence="1">Uncharacterized protein</fullName>
    </submittedName>
</protein>
<accession>A0ABD5YTT0</accession>
<proteinExistence type="predicted"/>
<dbReference type="Proteomes" id="UP001596417">
    <property type="component" value="Unassembled WGS sequence"/>
</dbReference>
<comment type="caution">
    <text evidence="1">The sequence shown here is derived from an EMBL/GenBank/DDBJ whole genome shotgun (WGS) entry which is preliminary data.</text>
</comment>
<sequence length="60" mass="6593">MIVTLRGHRTRGCGARWAGSDACRLFLSYLGPKLIVALGYLYRRYSRVSLFGDTAGAKIG</sequence>
<evidence type="ECO:0000313" key="1">
    <source>
        <dbReference type="EMBL" id="MFC7192681.1"/>
    </source>
</evidence>
<reference evidence="1 2" key="1">
    <citation type="journal article" date="2019" name="Int. J. Syst. Evol. Microbiol.">
        <title>The Global Catalogue of Microorganisms (GCM) 10K type strain sequencing project: providing services to taxonomists for standard genome sequencing and annotation.</title>
        <authorList>
            <consortium name="The Broad Institute Genomics Platform"/>
            <consortium name="The Broad Institute Genome Sequencing Center for Infectious Disease"/>
            <person name="Wu L."/>
            <person name="Ma J."/>
        </authorList>
    </citation>
    <scope>NUCLEOTIDE SEQUENCE [LARGE SCALE GENOMIC DNA]</scope>
    <source>
        <strain evidence="1 2">RDMS1</strain>
    </source>
</reference>
<name>A0ABD5YTT0_9EURY</name>
<gene>
    <name evidence="1" type="ORF">ACFQL7_24650</name>
</gene>